<dbReference type="OrthoDB" id="445556at2759"/>
<evidence type="ECO:0000259" key="1">
    <source>
        <dbReference type="Pfam" id="PF23302"/>
    </source>
</evidence>
<organism evidence="2 3">
    <name type="scientific">Rhododendron williamsianum</name>
    <dbReference type="NCBI Taxonomy" id="262921"/>
    <lineage>
        <taxon>Eukaryota</taxon>
        <taxon>Viridiplantae</taxon>
        <taxon>Streptophyta</taxon>
        <taxon>Embryophyta</taxon>
        <taxon>Tracheophyta</taxon>
        <taxon>Spermatophyta</taxon>
        <taxon>Magnoliopsida</taxon>
        <taxon>eudicotyledons</taxon>
        <taxon>Gunneridae</taxon>
        <taxon>Pentapetalae</taxon>
        <taxon>asterids</taxon>
        <taxon>Ericales</taxon>
        <taxon>Ericaceae</taxon>
        <taxon>Ericoideae</taxon>
        <taxon>Rhodoreae</taxon>
        <taxon>Rhododendron</taxon>
    </lineage>
</organism>
<dbReference type="PANTHER" id="PTHR44916:SF1">
    <property type="entry name" value="CHAPERONE DNAJ-DOMAIN SUPERFAMILY PROTEIN-RELATED"/>
    <property type="match status" value="1"/>
</dbReference>
<dbReference type="EMBL" id="QEFC01002143">
    <property type="protein sequence ID" value="KAE9454161.1"/>
    <property type="molecule type" value="Genomic_DNA"/>
</dbReference>
<evidence type="ECO:0000313" key="3">
    <source>
        <dbReference type="Proteomes" id="UP000428333"/>
    </source>
</evidence>
<dbReference type="InterPro" id="IPR042977">
    <property type="entry name" value="AtJ6-like"/>
</dbReference>
<proteinExistence type="predicted"/>
<feature type="domain" description="DNAJC9 HTH" evidence="1">
    <location>
        <begin position="127"/>
        <end position="180"/>
    </location>
</feature>
<dbReference type="AlphaFoldDB" id="A0A6A4LDR7"/>
<dbReference type="PANTHER" id="PTHR44916">
    <property type="entry name" value="CHAPERONE DNAJ-DOMAIN SUPERFAMILY PROTEIN-RELATED"/>
    <property type="match status" value="1"/>
</dbReference>
<sequence length="225" mass="26010">MLNRVLDDQAHLAFAQLTTDHSTSKAEPGLEPNGGFTWQMTMKRDDSEVHKNRLLGRHSLNRVSQFLTEKRDGSAFPLRRDRAPMGDESREREWGGTKHYLTFSYCSQPFKLSLVTEANIEEFEANYRGSDYDKNDLIELYNKYKGHMNRLFCSMLCSDPKLDSQRFKNILDEAITSGEVFLDGSMVLSLGVEKEIFCFHVKSKSFAFMCNQINNIEASRFMYKL</sequence>
<accession>A0A6A4LDR7</accession>
<feature type="non-terminal residue" evidence="2">
    <location>
        <position position="1"/>
    </location>
</feature>
<dbReference type="Proteomes" id="UP000428333">
    <property type="component" value="Linkage Group LG08"/>
</dbReference>
<evidence type="ECO:0000313" key="2">
    <source>
        <dbReference type="EMBL" id="KAE9454161.1"/>
    </source>
</evidence>
<dbReference type="InterPro" id="IPR056453">
    <property type="entry name" value="HTH_DNAJC9"/>
</dbReference>
<comment type="caution">
    <text evidence="2">The sequence shown here is derived from an EMBL/GenBank/DDBJ whole genome shotgun (WGS) entry which is preliminary data.</text>
</comment>
<dbReference type="Pfam" id="PF23302">
    <property type="entry name" value="HTH_DNAJC9"/>
    <property type="match status" value="1"/>
</dbReference>
<gene>
    <name evidence="2" type="ORF">C3L33_13935</name>
</gene>
<name>A0A6A4LDR7_9ERIC</name>
<reference evidence="2 3" key="1">
    <citation type="journal article" date="2019" name="Genome Biol. Evol.">
        <title>The Rhododendron genome and chromosomal organization provide insight into shared whole-genome duplications across the heath family (Ericaceae).</title>
        <authorList>
            <person name="Soza V.L."/>
            <person name="Lindsley D."/>
            <person name="Waalkes A."/>
            <person name="Ramage E."/>
            <person name="Patwardhan R.P."/>
            <person name="Burton J.N."/>
            <person name="Adey A."/>
            <person name="Kumar A."/>
            <person name="Qiu R."/>
            <person name="Shendure J."/>
            <person name="Hall B."/>
        </authorList>
    </citation>
    <scope>NUCLEOTIDE SEQUENCE [LARGE SCALE GENOMIC DNA]</scope>
    <source>
        <strain evidence="2">RSF 1966-606</strain>
    </source>
</reference>
<protein>
    <recommendedName>
        <fullName evidence="1">DNAJC9 HTH domain-containing protein</fullName>
    </recommendedName>
</protein>
<keyword evidence="3" id="KW-1185">Reference proteome</keyword>